<protein>
    <submittedName>
        <fullName evidence="1">Uncharacterized protein</fullName>
    </submittedName>
</protein>
<reference evidence="1 2" key="1">
    <citation type="journal article" date="2020" name="Int. J. Syst. Evol. Microbiol.">
        <title>Reclassification of Streptomyces castelarensis and Streptomyces sporoclivatus as later heterotypic synonyms of Streptomyces antimycoticus.</title>
        <authorList>
            <person name="Komaki H."/>
            <person name="Tamura T."/>
        </authorList>
    </citation>
    <scope>NUCLEOTIDE SEQUENCE [LARGE SCALE GENOMIC DNA]</scope>
    <source>
        <strain evidence="1 2">NBRC 100767</strain>
    </source>
</reference>
<accession>A0A499UYR4</accession>
<dbReference type="EMBL" id="AP019620">
    <property type="protein sequence ID" value="BBJ47223.1"/>
    <property type="molecule type" value="Genomic_DNA"/>
</dbReference>
<dbReference type="AlphaFoldDB" id="A0A499UYR4"/>
<dbReference type="InterPro" id="IPR036148">
    <property type="entry name" value="MmgE/PrpD_sf"/>
</dbReference>
<dbReference type="SUPFAM" id="SSF103378">
    <property type="entry name" value="2-methylcitrate dehydratase PrpD"/>
    <property type="match status" value="1"/>
</dbReference>
<organism evidence="1 2">
    <name type="scientific">Streptomyces antimycoticus</name>
    <dbReference type="NCBI Taxonomy" id="68175"/>
    <lineage>
        <taxon>Bacteria</taxon>
        <taxon>Bacillati</taxon>
        <taxon>Actinomycetota</taxon>
        <taxon>Actinomycetes</taxon>
        <taxon>Kitasatosporales</taxon>
        <taxon>Streptomycetaceae</taxon>
        <taxon>Streptomyces</taxon>
        <taxon>Streptomyces violaceusniger group</taxon>
    </lineage>
</organism>
<evidence type="ECO:0000313" key="1">
    <source>
        <dbReference type="EMBL" id="BBJ47223.1"/>
    </source>
</evidence>
<evidence type="ECO:0000313" key="2">
    <source>
        <dbReference type="Proteomes" id="UP000463951"/>
    </source>
</evidence>
<name>A0A499UYR4_9ACTN</name>
<gene>
    <name evidence="1" type="ORF">SSPO_099410</name>
</gene>
<dbReference type="Proteomes" id="UP000463951">
    <property type="component" value="Chromosome"/>
</dbReference>
<dbReference type="GO" id="GO:0016829">
    <property type="term" value="F:lyase activity"/>
    <property type="evidence" value="ECO:0007669"/>
    <property type="project" value="InterPro"/>
</dbReference>
<proteinExistence type="predicted"/>
<sequence length="88" mass="10116">MKRLSRTQTDFDGAPTRPMPWARVVEKFHWLSEPYADPALRDAIVAVVEELDSHPLTELTALPARVSPTPVRTRSLRFVQRPHTQITR</sequence>